<sequence>MTFMTSPLKSPFADYYHQQEQNRTQQPASTLRKRTREDPGEQSGTFAWNPTEHKKIRQDVDSIYHKTLHILQTNAGKQPAFAIRDIDFENVKVPSDSSPCHLCTNYTIYQGVCEACQGRVCLECMFQCEVCEQVCCNVCKLTK</sequence>
<proteinExistence type="predicted"/>
<dbReference type="EMBL" id="HBKP01021655">
    <property type="protein sequence ID" value="CAE2235342.1"/>
    <property type="molecule type" value="Transcribed_RNA"/>
</dbReference>
<accession>A0A7S4MPK1</accession>
<feature type="compositionally biased region" description="Polar residues" evidence="1">
    <location>
        <begin position="18"/>
        <end position="29"/>
    </location>
</feature>
<dbReference type="AlphaFoldDB" id="A0A7S4MPK1"/>
<evidence type="ECO:0000256" key="1">
    <source>
        <dbReference type="SAM" id="MobiDB-lite"/>
    </source>
</evidence>
<name>A0A7S4MPK1_9EUKA</name>
<gene>
    <name evidence="2" type="ORF">VSP0166_LOCUS15164</name>
</gene>
<protein>
    <recommendedName>
        <fullName evidence="3">Apoptosis regulatory protein Siva</fullName>
    </recommendedName>
</protein>
<organism evidence="2">
    <name type="scientific">Vannella robusta</name>
    <dbReference type="NCBI Taxonomy" id="1487602"/>
    <lineage>
        <taxon>Eukaryota</taxon>
        <taxon>Amoebozoa</taxon>
        <taxon>Discosea</taxon>
        <taxon>Flabellinia</taxon>
        <taxon>Vannellidae</taxon>
        <taxon>Vannella</taxon>
    </lineage>
</organism>
<feature type="region of interest" description="Disordered" evidence="1">
    <location>
        <begin position="1"/>
        <end position="51"/>
    </location>
</feature>
<reference evidence="2" key="1">
    <citation type="submission" date="2021-01" db="EMBL/GenBank/DDBJ databases">
        <authorList>
            <person name="Corre E."/>
            <person name="Pelletier E."/>
            <person name="Niang G."/>
            <person name="Scheremetjew M."/>
            <person name="Finn R."/>
            <person name="Kale V."/>
            <person name="Holt S."/>
            <person name="Cochrane G."/>
            <person name="Meng A."/>
            <person name="Brown T."/>
            <person name="Cohen L."/>
        </authorList>
    </citation>
    <scope>NUCLEOTIDE SEQUENCE</scope>
    <source>
        <strain evidence="2">DIVA3 518/3/11/1/6</strain>
    </source>
</reference>
<evidence type="ECO:0000313" key="2">
    <source>
        <dbReference type="EMBL" id="CAE2235342.1"/>
    </source>
</evidence>
<evidence type="ECO:0008006" key="3">
    <source>
        <dbReference type="Google" id="ProtNLM"/>
    </source>
</evidence>